<organism evidence="1 2">
    <name type="scientific">Periplaneta americana</name>
    <name type="common">American cockroach</name>
    <name type="synonym">Blatta americana</name>
    <dbReference type="NCBI Taxonomy" id="6978"/>
    <lineage>
        <taxon>Eukaryota</taxon>
        <taxon>Metazoa</taxon>
        <taxon>Ecdysozoa</taxon>
        <taxon>Arthropoda</taxon>
        <taxon>Hexapoda</taxon>
        <taxon>Insecta</taxon>
        <taxon>Pterygota</taxon>
        <taxon>Neoptera</taxon>
        <taxon>Polyneoptera</taxon>
        <taxon>Dictyoptera</taxon>
        <taxon>Blattodea</taxon>
        <taxon>Blattoidea</taxon>
        <taxon>Blattidae</taxon>
        <taxon>Blattinae</taxon>
        <taxon>Periplaneta</taxon>
    </lineage>
</organism>
<name>A0ABQ8SP42_PERAM</name>
<dbReference type="Proteomes" id="UP001148838">
    <property type="component" value="Unassembled WGS sequence"/>
</dbReference>
<reference evidence="1 2" key="1">
    <citation type="journal article" date="2022" name="Allergy">
        <title>Genome assembly and annotation of Periplaneta americana reveal a comprehensive cockroach allergen profile.</title>
        <authorList>
            <person name="Wang L."/>
            <person name="Xiong Q."/>
            <person name="Saelim N."/>
            <person name="Wang L."/>
            <person name="Nong W."/>
            <person name="Wan A.T."/>
            <person name="Shi M."/>
            <person name="Liu X."/>
            <person name="Cao Q."/>
            <person name="Hui J.H.L."/>
            <person name="Sookrung N."/>
            <person name="Leung T.F."/>
            <person name="Tungtrongchitr A."/>
            <person name="Tsui S.K.W."/>
        </authorList>
    </citation>
    <scope>NUCLEOTIDE SEQUENCE [LARGE SCALE GENOMIC DNA]</scope>
    <source>
        <strain evidence="1">PWHHKU_190912</strain>
    </source>
</reference>
<protein>
    <submittedName>
        <fullName evidence="1">Uncharacterized protein</fullName>
    </submittedName>
</protein>
<accession>A0ABQ8SP42</accession>
<evidence type="ECO:0000313" key="2">
    <source>
        <dbReference type="Proteomes" id="UP001148838"/>
    </source>
</evidence>
<dbReference type="EMBL" id="JAJSOF020000023">
    <property type="protein sequence ID" value="KAJ4435940.1"/>
    <property type="molecule type" value="Genomic_DNA"/>
</dbReference>
<sequence>MAGLHEGGNEPPGSLKATIVVPDPLSEIPTGPSITCTLAPPGTRSRAWGLGCHSSQCRHLHRTITQGPPHCARKSSLLNLLMWVMRPAATGLRTAVTQVSRQTRTERQQVRCRDHLAVFKLIASF</sequence>
<gene>
    <name evidence="1" type="ORF">ANN_18562</name>
</gene>
<comment type="caution">
    <text evidence="1">The sequence shown here is derived from an EMBL/GenBank/DDBJ whole genome shotgun (WGS) entry which is preliminary data.</text>
</comment>
<evidence type="ECO:0000313" key="1">
    <source>
        <dbReference type="EMBL" id="KAJ4435940.1"/>
    </source>
</evidence>
<keyword evidence="2" id="KW-1185">Reference proteome</keyword>
<proteinExistence type="predicted"/>